<evidence type="ECO:0000259" key="1">
    <source>
        <dbReference type="Pfam" id="PF00646"/>
    </source>
</evidence>
<name>A0A1R3JUH3_COCAP</name>
<dbReference type="InterPro" id="IPR001810">
    <property type="entry name" value="F-box_dom"/>
</dbReference>
<dbReference type="EMBL" id="AWWV01007100">
    <property type="protein sequence ID" value="OMO98347.1"/>
    <property type="molecule type" value="Genomic_DNA"/>
</dbReference>
<proteinExistence type="predicted"/>
<feature type="domain" description="F-box" evidence="1">
    <location>
        <begin position="7"/>
        <end position="39"/>
    </location>
</feature>
<reference evidence="2 3" key="1">
    <citation type="submission" date="2013-09" db="EMBL/GenBank/DDBJ databases">
        <title>Corchorus capsularis genome sequencing.</title>
        <authorList>
            <person name="Alam M."/>
            <person name="Haque M.S."/>
            <person name="Islam M.S."/>
            <person name="Emdad E.M."/>
            <person name="Islam M.M."/>
            <person name="Ahmed B."/>
            <person name="Halim A."/>
            <person name="Hossen Q.M.M."/>
            <person name="Hossain M.Z."/>
            <person name="Ahmed R."/>
            <person name="Khan M.M."/>
            <person name="Islam R."/>
            <person name="Rashid M.M."/>
            <person name="Khan S.A."/>
            <person name="Rahman M.S."/>
            <person name="Alam M."/>
        </authorList>
    </citation>
    <scope>NUCLEOTIDE SEQUENCE [LARGE SCALE GENOMIC DNA]</scope>
    <source>
        <strain evidence="3">cv. CVL-1</strain>
        <tissue evidence="2">Whole seedling</tissue>
    </source>
</reference>
<keyword evidence="3" id="KW-1185">Reference proteome</keyword>
<accession>A0A1R3JUH3</accession>
<dbReference type="InterPro" id="IPR036047">
    <property type="entry name" value="F-box-like_dom_sf"/>
</dbReference>
<gene>
    <name evidence="2" type="ORF">CCACVL1_04242</name>
</gene>
<organism evidence="2 3">
    <name type="scientific">Corchorus capsularis</name>
    <name type="common">Jute</name>
    <dbReference type="NCBI Taxonomy" id="210143"/>
    <lineage>
        <taxon>Eukaryota</taxon>
        <taxon>Viridiplantae</taxon>
        <taxon>Streptophyta</taxon>
        <taxon>Embryophyta</taxon>
        <taxon>Tracheophyta</taxon>
        <taxon>Spermatophyta</taxon>
        <taxon>Magnoliopsida</taxon>
        <taxon>eudicotyledons</taxon>
        <taxon>Gunneridae</taxon>
        <taxon>Pentapetalae</taxon>
        <taxon>rosids</taxon>
        <taxon>malvids</taxon>
        <taxon>Malvales</taxon>
        <taxon>Malvaceae</taxon>
        <taxon>Grewioideae</taxon>
        <taxon>Apeibeae</taxon>
        <taxon>Corchorus</taxon>
    </lineage>
</organism>
<protein>
    <recommendedName>
        <fullName evidence="1">F-box domain-containing protein</fullName>
    </recommendedName>
</protein>
<evidence type="ECO:0000313" key="3">
    <source>
        <dbReference type="Proteomes" id="UP000188268"/>
    </source>
</evidence>
<dbReference type="Pfam" id="PF00646">
    <property type="entry name" value="F-box"/>
    <property type="match status" value="1"/>
</dbReference>
<evidence type="ECO:0000313" key="2">
    <source>
        <dbReference type="EMBL" id="OMO98347.1"/>
    </source>
</evidence>
<dbReference type="SUPFAM" id="SSF81383">
    <property type="entry name" value="F-box domain"/>
    <property type="match status" value="1"/>
</dbReference>
<dbReference type="AlphaFoldDB" id="A0A1R3JUH3"/>
<comment type="caution">
    <text evidence="2">The sequence shown here is derived from an EMBL/GenBank/DDBJ whole genome shotgun (WGS) entry which is preliminary data.</text>
</comment>
<dbReference type="Gramene" id="OMO98347">
    <property type="protein sequence ID" value="OMO98347"/>
    <property type="gene ID" value="CCACVL1_04242"/>
</dbReference>
<dbReference type="OrthoDB" id="851737at2759"/>
<sequence>MSGIIQDLISDILLCLPVKSLVRFHCLSKSSRTEIDSETFINAHLTRSIETKTHRSLLLGRVDRLNKCTVVGLDELEQGRLVVQVIS</sequence>
<dbReference type="Proteomes" id="UP000188268">
    <property type="component" value="Unassembled WGS sequence"/>
</dbReference>